<evidence type="ECO:0000256" key="2">
    <source>
        <dbReference type="ARBA" id="ARBA00022679"/>
    </source>
</evidence>
<evidence type="ECO:0000256" key="4">
    <source>
        <dbReference type="ARBA" id="ARBA00022840"/>
    </source>
</evidence>
<evidence type="ECO:0000313" key="15">
    <source>
        <dbReference type="Proteomes" id="UP000556026"/>
    </source>
</evidence>
<dbReference type="InterPro" id="IPR045886">
    <property type="entry name" value="ThiF/MoeB/HesA"/>
</dbReference>
<dbReference type="AlphaFoldDB" id="A0A6V8MIF7"/>
<dbReference type="GO" id="GO:0008146">
    <property type="term" value="F:sulfotransferase activity"/>
    <property type="evidence" value="ECO:0007669"/>
    <property type="project" value="TreeGrafter"/>
</dbReference>
<evidence type="ECO:0000259" key="13">
    <source>
        <dbReference type="Pfam" id="PF00899"/>
    </source>
</evidence>
<dbReference type="Proteomes" id="UP000556026">
    <property type="component" value="Unassembled WGS sequence"/>
</dbReference>
<evidence type="ECO:0000256" key="10">
    <source>
        <dbReference type="ARBA" id="ARBA00075110"/>
    </source>
</evidence>
<sequence length="249" mass="26919">MFNHQEKERYARHLMLEEVGEAGQLRLKEGRVLVIGAGGLGSPVAQYLAAAGVGTIGIADGDRVELSNLQRQVIHGTGDLGRAKVASARDRMLEINPGVRVECHEGWVRRENVAELVGSYDFVVDATDNFDAKFLINDACLAAGKAYSHGGILKFQGQTMTVLPKRSTCYRCIFPEPPEPEVALSCSRAGVLGVLPGVIGAIQATEAIKYLVGIGELLTSRLLTYDVLRLRFREVPLQRNSACPACGDV</sequence>
<dbReference type="Pfam" id="PF00899">
    <property type="entry name" value="ThiF"/>
    <property type="match status" value="1"/>
</dbReference>
<dbReference type="FunFam" id="3.40.50.720:FF:000033">
    <property type="entry name" value="Adenylyltransferase and sulfurtransferase MOCS3"/>
    <property type="match status" value="1"/>
</dbReference>
<dbReference type="SUPFAM" id="SSF69572">
    <property type="entry name" value="Activating enzymes of the ubiquitin-like proteins"/>
    <property type="match status" value="1"/>
</dbReference>
<protein>
    <recommendedName>
        <fullName evidence="9">Molybdopterin-synthase adenylyltransferase</fullName>
        <ecNumber evidence="8">2.7.7.80</ecNumber>
    </recommendedName>
    <alternativeName>
        <fullName evidence="12">MoaD protein adenylase</fullName>
    </alternativeName>
    <alternativeName>
        <fullName evidence="10">Molybdopterin-converting factor subunit 1 adenylase</fullName>
    </alternativeName>
    <alternativeName>
        <fullName evidence="11">Sulfur carrier protein MoaD adenylyltransferase</fullName>
    </alternativeName>
</protein>
<dbReference type="NCBIfam" id="NF004281">
    <property type="entry name" value="PRK05690.1"/>
    <property type="match status" value="1"/>
</dbReference>
<feature type="domain" description="THIF-type NAD/FAD binding fold" evidence="13">
    <location>
        <begin position="10"/>
        <end position="244"/>
    </location>
</feature>
<evidence type="ECO:0000256" key="6">
    <source>
        <dbReference type="ARBA" id="ARBA00055169"/>
    </source>
</evidence>
<name>A0A6V8MIF7_9BACT</name>
<dbReference type="InterPro" id="IPR000594">
    <property type="entry name" value="ThiF_NAD_FAD-bd"/>
</dbReference>
<dbReference type="PANTHER" id="PTHR10953:SF102">
    <property type="entry name" value="ADENYLYLTRANSFERASE AND SULFURTRANSFERASE MOCS3"/>
    <property type="match status" value="1"/>
</dbReference>
<comment type="similarity">
    <text evidence="1">Belongs to the HesA/MoeB/ThiF family.</text>
</comment>
<dbReference type="RefSeq" id="WP_183354622.1">
    <property type="nucleotide sequence ID" value="NZ_BLXX01000005.1"/>
</dbReference>
<evidence type="ECO:0000256" key="5">
    <source>
        <dbReference type="ARBA" id="ARBA00052218"/>
    </source>
</evidence>
<dbReference type="GO" id="GO:0008641">
    <property type="term" value="F:ubiquitin-like modifier activating enzyme activity"/>
    <property type="evidence" value="ECO:0007669"/>
    <property type="project" value="InterPro"/>
</dbReference>
<evidence type="ECO:0000256" key="8">
    <source>
        <dbReference type="ARBA" id="ARBA00066884"/>
    </source>
</evidence>
<keyword evidence="2 14" id="KW-0808">Transferase</keyword>
<reference evidence="15" key="1">
    <citation type="submission" date="2020-06" db="EMBL/GenBank/DDBJ databases">
        <title>Draft genomic sequence of Geomonas sp. Red330.</title>
        <authorList>
            <person name="Itoh H."/>
            <person name="Zhenxing X."/>
            <person name="Ushijima N."/>
            <person name="Masuda Y."/>
            <person name="Shiratori Y."/>
            <person name="Senoo K."/>
        </authorList>
    </citation>
    <scope>NUCLEOTIDE SEQUENCE [LARGE SCALE GENOMIC DNA]</scope>
    <source>
        <strain evidence="15">Red330</strain>
    </source>
</reference>
<gene>
    <name evidence="14" type="primary">thiF-2_1</name>
    <name evidence="14" type="ORF">GMST_21250</name>
</gene>
<comment type="catalytic activity">
    <reaction evidence="5">
        <text>[molybdopterin-synthase sulfur-carrier protein]-C-terminal Gly-Gly + ATP + H(+) = [molybdopterin-synthase sulfur-carrier protein]-C-terminal Gly-Gly-AMP + diphosphate</text>
        <dbReference type="Rhea" id="RHEA:43616"/>
        <dbReference type="Rhea" id="RHEA-COMP:12159"/>
        <dbReference type="Rhea" id="RHEA-COMP:12202"/>
        <dbReference type="ChEBI" id="CHEBI:15378"/>
        <dbReference type="ChEBI" id="CHEBI:30616"/>
        <dbReference type="ChEBI" id="CHEBI:33019"/>
        <dbReference type="ChEBI" id="CHEBI:90618"/>
        <dbReference type="ChEBI" id="CHEBI:90778"/>
        <dbReference type="EC" id="2.7.7.80"/>
    </reaction>
</comment>
<keyword evidence="4" id="KW-0067">ATP-binding</keyword>
<evidence type="ECO:0000256" key="3">
    <source>
        <dbReference type="ARBA" id="ARBA00022741"/>
    </source>
</evidence>
<dbReference type="Gene3D" id="3.40.50.720">
    <property type="entry name" value="NAD(P)-binding Rossmann-like Domain"/>
    <property type="match status" value="1"/>
</dbReference>
<dbReference type="GO" id="GO:0005524">
    <property type="term" value="F:ATP binding"/>
    <property type="evidence" value="ECO:0007669"/>
    <property type="project" value="UniProtKB-KW"/>
</dbReference>
<evidence type="ECO:0000256" key="9">
    <source>
        <dbReference type="ARBA" id="ARBA00073635"/>
    </source>
</evidence>
<dbReference type="EC" id="2.7.7.80" evidence="8"/>
<evidence type="ECO:0000256" key="7">
    <source>
        <dbReference type="ARBA" id="ARBA00063809"/>
    </source>
</evidence>
<evidence type="ECO:0000256" key="1">
    <source>
        <dbReference type="ARBA" id="ARBA00009919"/>
    </source>
</evidence>
<evidence type="ECO:0000256" key="11">
    <source>
        <dbReference type="ARBA" id="ARBA00075328"/>
    </source>
</evidence>
<dbReference type="GO" id="GO:0061605">
    <property type="term" value="F:molybdopterin-synthase adenylyltransferase activity"/>
    <property type="evidence" value="ECO:0007669"/>
    <property type="project" value="UniProtKB-EC"/>
</dbReference>
<proteinExistence type="inferred from homology"/>
<dbReference type="GO" id="GO:0004792">
    <property type="term" value="F:thiosulfate-cyanide sulfurtransferase activity"/>
    <property type="evidence" value="ECO:0007669"/>
    <property type="project" value="TreeGrafter"/>
</dbReference>
<organism evidence="14 15">
    <name type="scientific">Geomonas silvestris</name>
    <dbReference type="NCBI Taxonomy" id="2740184"/>
    <lineage>
        <taxon>Bacteria</taxon>
        <taxon>Pseudomonadati</taxon>
        <taxon>Thermodesulfobacteriota</taxon>
        <taxon>Desulfuromonadia</taxon>
        <taxon>Geobacterales</taxon>
        <taxon>Geobacteraceae</taxon>
        <taxon>Geomonas</taxon>
    </lineage>
</organism>
<dbReference type="CDD" id="cd00757">
    <property type="entry name" value="ThiF_MoeB_HesA_family"/>
    <property type="match status" value="1"/>
</dbReference>
<dbReference type="EMBL" id="BLXX01000005">
    <property type="protein sequence ID" value="GFO59800.1"/>
    <property type="molecule type" value="Genomic_DNA"/>
</dbReference>
<accession>A0A6V8MIF7</accession>
<dbReference type="PANTHER" id="PTHR10953">
    <property type="entry name" value="UBIQUITIN-ACTIVATING ENZYME E1"/>
    <property type="match status" value="1"/>
</dbReference>
<keyword evidence="15" id="KW-1185">Reference proteome</keyword>
<comment type="caution">
    <text evidence="14">The sequence shown here is derived from an EMBL/GenBank/DDBJ whole genome shotgun (WGS) entry which is preliminary data.</text>
</comment>
<keyword evidence="3" id="KW-0547">Nucleotide-binding</keyword>
<dbReference type="InterPro" id="IPR035985">
    <property type="entry name" value="Ubiquitin-activating_enz"/>
</dbReference>
<comment type="function">
    <text evidence="6">Catalyzes the adenylation by ATP of the carboxyl group of the C-terminal glycine of sulfur carrier protein MoaD.</text>
</comment>
<comment type="subunit">
    <text evidence="7">Homodimer. Forms a stable heterotetrameric complex of 2 MoeB and 2 MoaD during adenylation of MoaD.</text>
</comment>
<evidence type="ECO:0000313" key="14">
    <source>
        <dbReference type="EMBL" id="GFO59800.1"/>
    </source>
</evidence>
<evidence type="ECO:0000256" key="12">
    <source>
        <dbReference type="ARBA" id="ARBA00078531"/>
    </source>
</evidence>
<dbReference type="GO" id="GO:0005829">
    <property type="term" value="C:cytosol"/>
    <property type="evidence" value="ECO:0007669"/>
    <property type="project" value="TreeGrafter"/>
</dbReference>
<keyword evidence="14" id="KW-0548">Nucleotidyltransferase</keyword>